<evidence type="ECO:0000256" key="4">
    <source>
        <dbReference type="ARBA" id="ARBA00023002"/>
    </source>
</evidence>
<keyword evidence="9" id="KW-1185">Reference proteome</keyword>
<sequence length="203" mass="22926">MAIQLPPLPYEPHELEPHVSADTLGFHHGKHHKAYVDKTNQLIAGTDLENADLETIIVRARQKGDQTLLNQSGQVWNHDFFWRCMTPEKAQPEGRLAEMIQRDFGGLDGFKDAFKKEGVGHFASGWAWLVVKDGKLVVTSYHDGDAPVGKDVQPLLTCDVWEHAYYLDYQNDRAGFLDAFLNHLANWKFAARMLEKAQATQAA</sequence>
<dbReference type="Gene3D" id="3.55.40.20">
    <property type="entry name" value="Iron/manganese superoxide dismutase, C-terminal domain"/>
    <property type="match status" value="1"/>
</dbReference>
<evidence type="ECO:0000259" key="7">
    <source>
        <dbReference type="Pfam" id="PF02777"/>
    </source>
</evidence>
<evidence type="ECO:0000259" key="6">
    <source>
        <dbReference type="Pfam" id="PF00081"/>
    </source>
</evidence>
<evidence type="ECO:0000256" key="1">
    <source>
        <dbReference type="ARBA" id="ARBA00008714"/>
    </source>
</evidence>
<dbReference type="PROSITE" id="PS00088">
    <property type="entry name" value="SOD_MN"/>
    <property type="match status" value="1"/>
</dbReference>
<dbReference type="PANTHER" id="PTHR42769">
    <property type="entry name" value="SUPEROXIDE DISMUTASE"/>
    <property type="match status" value="1"/>
</dbReference>
<dbReference type="RefSeq" id="WP_377283971.1">
    <property type="nucleotide sequence ID" value="NZ_JBHRSI010000010.1"/>
</dbReference>
<dbReference type="InterPro" id="IPR019832">
    <property type="entry name" value="Mn/Fe_SOD_C"/>
</dbReference>
<organism evidence="8 9">
    <name type="scientific">Phenylobacterium terrae</name>
    <dbReference type="NCBI Taxonomy" id="2665495"/>
    <lineage>
        <taxon>Bacteria</taxon>
        <taxon>Pseudomonadati</taxon>
        <taxon>Pseudomonadota</taxon>
        <taxon>Alphaproteobacteria</taxon>
        <taxon>Caulobacterales</taxon>
        <taxon>Caulobacteraceae</taxon>
        <taxon>Phenylobacterium</taxon>
    </lineage>
</organism>
<dbReference type="PANTHER" id="PTHR42769:SF3">
    <property type="entry name" value="SUPEROXIDE DISMUTASE [FE] 2, CHLOROPLASTIC"/>
    <property type="match status" value="1"/>
</dbReference>
<protein>
    <recommendedName>
        <fullName evidence="2 5">Superoxide dismutase</fullName>
        <ecNumber evidence="2 5">1.15.1.1</ecNumber>
    </recommendedName>
</protein>
<dbReference type="InterPro" id="IPR019831">
    <property type="entry name" value="Mn/Fe_SOD_N"/>
</dbReference>
<name>A0ABW4N0K9_9CAUL</name>
<evidence type="ECO:0000256" key="3">
    <source>
        <dbReference type="ARBA" id="ARBA00022723"/>
    </source>
</evidence>
<reference evidence="9" key="1">
    <citation type="journal article" date="2019" name="Int. J. Syst. Evol. Microbiol.">
        <title>The Global Catalogue of Microorganisms (GCM) 10K type strain sequencing project: providing services to taxonomists for standard genome sequencing and annotation.</title>
        <authorList>
            <consortium name="The Broad Institute Genomics Platform"/>
            <consortium name="The Broad Institute Genome Sequencing Center for Infectious Disease"/>
            <person name="Wu L."/>
            <person name="Ma J."/>
        </authorList>
    </citation>
    <scope>NUCLEOTIDE SEQUENCE [LARGE SCALE GENOMIC DNA]</scope>
    <source>
        <strain evidence="9">DFY28</strain>
    </source>
</reference>
<accession>A0ABW4N0K9</accession>
<evidence type="ECO:0000313" key="8">
    <source>
        <dbReference type="EMBL" id="MFD1783486.1"/>
    </source>
</evidence>
<dbReference type="PIRSF" id="PIRSF000349">
    <property type="entry name" value="SODismutase"/>
    <property type="match status" value="1"/>
</dbReference>
<dbReference type="PRINTS" id="PR01703">
    <property type="entry name" value="MNSODISMTASE"/>
</dbReference>
<dbReference type="InterPro" id="IPR036324">
    <property type="entry name" value="Mn/Fe_SOD_N_sf"/>
</dbReference>
<dbReference type="EC" id="1.15.1.1" evidence="2 5"/>
<evidence type="ECO:0000313" key="9">
    <source>
        <dbReference type="Proteomes" id="UP001597237"/>
    </source>
</evidence>
<dbReference type="InterPro" id="IPR036314">
    <property type="entry name" value="SOD_C_sf"/>
</dbReference>
<dbReference type="InterPro" id="IPR019833">
    <property type="entry name" value="Mn/Fe_SOD_BS"/>
</dbReference>
<feature type="domain" description="Manganese/iron superoxide dismutase C-terminal" evidence="7">
    <location>
        <begin position="92"/>
        <end position="191"/>
    </location>
</feature>
<comment type="function">
    <text evidence="5">Destroys radicals which are normally produced within the cells and which are toxic to biological systems.</text>
</comment>
<keyword evidence="3 5" id="KW-0479">Metal-binding</keyword>
<dbReference type="Pfam" id="PF02777">
    <property type="entry name" value="Sod_Fe_C"/>
    <property type="match status" value="1"/>
</dbReference>
<keyword evidence="4 5" id="KW-0560">Oxidoreductase</keyword>
<proteinExistence type="inferred from homology"/>
<dbReference type="Gene3D" id="1.10.287.990">
    <property type="entry name" value="Fe,Mn superoxide dismutase (SOD) domain"/>
    <property type="match status" value="1"/>
</dbReference>
<dbReference type="SUPFAM" id="SSF54719">
    <property type="entry name" value="Fe,Mn superoxide dismutase (SOD), C-terminal domain"/>
    <property type="match status" value="1"/>
</dbReference>
<evidence type="ECO:0000256" key="2">
    <source>
        <dbReference type="ARBA" id="ARBA00012682"/>
    </source>
</evidence>
<comment type="similarity">
    <text evidence="1 5">Belongs to the iron/manganese superoxide dismutase family.</text>
</comment>
<evidence type="ECO:0000256" key="5">
    <source>
        <dbReference type="RuleBase" id="RU000414"/>
    </source>
</evidence>
<dbReference type="GO" id="GO:0004784">
    <property type="term" value="F:superoxide dismutase activity"/>
    <property type="evidence" value="ECO:0007669"/>
    <property type="project" value="UniProtKB-EC"/>
</dbReference>
<dbReference type="Pfam" id="PF00081">
    <property type="entry name" value="Sod_Fe_N"/>
    <property type="match status" value="1"/>
</dbReference>
<feature type="domain" description="Manganese/iron superoxide dismutase N-terminal" evidence="6">
    <location>
        <begin position="4"/>
        <end position="86"/>
    </location>
</feature>
<dbReference type="Proteomes" id="UP001597237">
    <property type="component" value="Unassembled WGS sequence"/>
</dbReference>
<comment type="catalytic activity">
    <reaction evidence="5">
        <text>2 superoxide + 2 H(+) = H2O2 + O2</text>
        <dbReference type="Rhea" id="RHEA:20696"/>
        <dbReference type="ChEBI" id="CHEBI:15378"/>
        <dbReference type="ChEBI" id="CHEBI:15379"/>
        <dbReference type="ChEBI" id="CHEBI:16240"/>
        <dbReference type="ChEBI" id="CHEBI:18421"/>
        <dbReference type="EC" id="1.15.1.1"/>
    </reaction>
</comment>
<comment type="caution">
    <text evidence="8">The sequence shown here is derived from an EMBL/GenBank/DDBJ whole genome shotgun (WGS) entry which is preliminary data.</text>
</comment>
<dbReference type="EMBL" id="JBHUEY010000001">
    <property type="protein sequence ID" value="MFD1783486.1"/>
    <property type="molecule type" value="Genomic_DNA"/>
</dbReference>
<dbReference type="InterPro" id="IPR001189">
    <property type="entry name" value="Mn/Fe_SOD"/>
</dbReference>
<dbReference type="SUPFAM" id="SSF46609">
    <property type="entry name" value="Fe,Mn superoxide dismutase (SOD), N-terminal domain"/>
    <property type="match status" value="1"/>
</dbReference>
<gene>
    <name evidence="8" type="ORF">ACFSC0_08795</name>
</gene>